<accession>A0A9D4IQA6</accession>
<organism evidence="1 2">
    <name type="scientific">Dreissena polymorpha</name>
    <name type="common">Zebra mussel</name>
    <name type="synonym">Mytilus polymorpha</name>
    <dbReference type="NCBI Taxonomy" id="45954"/>
    <lineage>
        <taxon>Eukaryota</taxon>
        <taxon>Metazoa</taxon>
        <taxon>Spiralia</taxon>
        <taxon>Lophotrochozoa</taxon>
        <taxon>Mollusca</taxon>
        <taxon>Bivalvia</taxon>
        <taxon>Autobranchia</taxon>
        <taxon>Heteroconchia</taxon>
        <taxon>Euheterodonta</taxon>
        <taxon>Imparidentia</taxon>
        <taxon>Neoheterodontei</taxon>
        <taxon>Myida</taxon>
        <taxon>Dreissenoidea</taxon>
        <taxon>Dreissenidae</taxon>
        <taxon>Dreissena</taxon>
    </lineage>
</organism>
<sequence>MESIDAIAKAAFSFLFSNEIETSLLFSDINLSAHLSVSAKQFALDSGLLSKRKGKRCHDKTSSFVHKTVQEFLAACHISNNQDVMDEIISKYIKRHDNSYLKISQVFIFLCGLSASAANKLSELMNVYDGDRDIVSRDEIPLQATIVYREAVSNKNTPIYLHLRL</sequence>
<evidence type="ECO:0000313" key="2">
    <source>
        <dbReference type="Proteomes" id="UP000828390"/>
    </source>
</evidence>
<dbReference type="Proteomes" id="UP000828390">
    <property type="component" value="Unassembled WGS sequence"/>
</dbReference>
<proteinExistence type="predicted"/>
<dbReference type="EMBL" id="JAIWYP010000008">
    <property type="protein sequence ID" value="KAH3779943.1"/>
    <property type="molecule type" value="Genomic_DNA"/>
</dbReference>
<protein>
    <submittedName>
        <fullName evidence="1">Uncharacterized protein</fullName>
    </submittedName>
</protein>
<reference evidence="1" key="2">
    <citation type="submission" date="2020-11" db="EMBL/GenBank/DDBJ databases">
        <authorList>
            <person name="McCartney M.A."/>
            <person name="Auch B."/>
            <person name="Kono T."/>
            <person name="Mallez S."/>
            <person name="Becker A."/>
            <person name="Gohl D.M."/>
            <person name="Silverstein K.A.T."/>
            <person name="Koren S."/>
            <person name="Bechman K.B."/>
            <person name="Herman A."/>
            <person name="Abrahante J.E."/>
            <person name="Garbe J."/>
        </authorList>
    </citation>
    <scope>NUCLEOTIDE SEQUENCE</scope>
    <source>
        <strain evidence="1">Duluth1</strain>
        <tissue evidence="1">Whole animal</tissue>
    </source>
</reference>
<dbReference type="AlphaFoldDB" id="A0A9D4IQA6"/>
<evidence type="ECO:0000313" key="1">
    <source>
        <dbReference type="EMBL" id="KAH3779943.1"/>
    </source>
</evidence>
<keyword evidence="2" id="KW-1185">Reference proteome</keyword>
<name>A0A9D4IQA6_DREPO</name>
<gene>
    <name evidence="1" type="ORF">DPMN_157752</name>
</gene>
<comment type="caution">
    <text evidence="1">The sequence shown here is derived from an EMBL/GenBank/DDBJ whole genome shotgun (WGS) entry which is preliminary data.</text>
</comment>
<reference evidence="1" key="1">
    <citation type="journal article" date="2019" name="bioRxiv">
        <title>The Genome of the Zebra Mussel, Dreissena polymorpha: A Resource for Invasive Species Research.</title>
        <authorList>
            <person name="McCartney M.A."/>
            <person name="Auch B."/>
            <person name="Kono T."/>
            <person name="Mallez S."/>
            <person name="Zhang Y."/>
            <person name="Obille A."/>
            <person name="Becker A."/>
            <person name="Abrahante J.E."/>
            <person name="Garbe J."/>
            <person name="Badalamenti J.P."/>
            <person name="Herman A."/>
            <person name="Mangelson H."/>
            <person name="Liachko I."/>
            <person name="Sullivan S."/>
            <person name="Sone E.D."/>
            <person name="Koren S."/>
            <person name="Silverstein K.A.T."/>
            <person name="Beckman K.B."/>
            <person name="Gohl D.M."/>
        </authorList>
    </citation>
    <scope>NUCLEOTIDE SEQUENCE</scope>
    <source>
        <strain evidence="1">Duluth1</strain>
        <tissue evidence="1">Whole animal</tissue>
    </source>
</reference>